<name>A0A0C3F6K6_PILCF</name>
<organism evidence="2 3">
    <name type="scientific">Piloderma croceum (strain F 1598)</name>
    <dbReference type="NCBI Taxonomy" id="765440"/>
    <lineage>
        <taxon>Eukaryota</taxon>
        <taxon>Fungi</taxon>
        <taxon>Dikarya</taxon>
        <taxon>Basidiomycota</taxon>
        <taxon>Agaricomycotina</taxon>
        <taxon>Agaricomycetes</taxon>
        <taxon>Agaricomycetidae</taxon>
        <taxon>Atheliales</taxon>
        <taxon>Atheliaceae</taxon>
        <taxon>Piloderma</taxon>
    </lineage>
</organism>
<dbReference type="SUPFAM" id="SSF56112">
    <property type="entry name" value="Protein kinase-like (PK-like)"/>
    <property type="match status" value="1"/>
</dbReference>
<dbReference type="OrthoDB" id="5800476at2759"/>
<evidence type="ECO:0000313" key="2">
    <source>
        <dbReference type="EMBL" id="KIM80285.1"/>
    </source>
</evidence>
<dbReference type="EMBL" id="KN833005">
    <property type="protein sequence ID" value="KIM80285.1"/>
    <property type="molecule type" value="Genomic_DNA"/>
</dbReference>
<reference evidence="3" key="2">
    <citation type="submission" date="2015-01" db="EMBL/GenBank/DDBJ databases">
        <title>Evolutionary Origins and Diversification of the Mycorrhizal Mutualists.</title>
        <authorList>
            <consortium name="DOE Joint Genome Institute"/>
            <consortium name="Mycorrhizal Genomics Consortium"/>
            <person name="Kohler A."/>
            <person name="Kuo A."/>
            <person name="Nagy L.G."/>
            <person name="Floudas D."/>
            <person name="Copeland A."/>
            <person name="Barry K.W."/>
            <person name="Cichocki N."/>
            <person name="Veneault-Fourrey C."/>
            <person name="LaButti K."/>
            <person name="Lindquist E.A."/>
            <person name="Lipzen A."/>
            <person name="Lundell T."/>
            <person name="Morin E."/>
            <person name="Murat C."/>
            <person name="Riley R."/>
            <person name="Ohm R."/>
            <person name="Sun H."/>
            <person name="Tunlid A."/>
            <person name="Henrissat B."/>
            <person name="Grigoriev I.V."/>
            <person name="Hibbett D.S."/>
            <person name="Martin F."/>
        </authorList>
    </citation>
    <scope>NUCLEOTIDE SEQUENCE [LARGE SCALE GENOMIC DNA]</scope>
    <source>
        <strain evidence="3">F 1598</strain>
    </source>
</reference>
<dbReference type="Proteomes" id="UP000054166">
    <property type="component" value="Unassembled WGS sequence"/>
</dbReference>
<sequence length="300" mass="34222">MSTTSFQAGSVVRVGGKYRLREMIECGSLRVVYRGVNVVSNLDVAVKLESVEIELAQLQHEFGVYKTLAGAPGVPTVYWFGNEGNYNVMVLEYLGPSLKDLFNRCSHKFTLKTVLVLADQMISLVEHVHSCHFIHGGIDPVKFLMGLGDHDDQVYIVNFSLAKKYRYANTHVHIPHRENSRLPNTTPFASIHSHLGAEQSRRDDLESLAYILVYFLRGYLPWYDPKIKQRGDTLQCKTKLPPDLVCAACPNEFGTFLSYTRALRFDDKPDYTYLRKLFHELFVHEGFQLDPPFAQTVLQM</sequence>
<dbReference type="Gene3D" id="1.10.510.10">
    <property type="entry name" value="Transferase(Phosphotransferase) domain 1"/>
    <property type="match status" value="1"/>
</dbReference>
<evidence type="ECO:0000259" key="1">
    <source>
        <dbReference type="PROSITE" id="PS50011"/>
    </source>
</evidence>
<keyword evidence="3" id="KW-1185">Reference proteome</keyword>
<dbReference type="InterPro" id="IPR011009">
    <property type="entry name" value="Kinase-like_dom_sf"/>
</dbReference>
<dbReference type="PROSITE" id="PS50011">
    <property type="entry name" value="PROTEIN_KINASE_DOM"/>
    <property type="match status" value="1"/>
</dbReference>
<reference evidence="2 3" key="1">
    <citation type="submission" date="2014-04" db="EMBL/GenBank/DDBJ databases">
        <authorList>
            <consortium name="DOE Joint Genome Institute"/>
            <person name="Kuo A."/>
            <person name="Tarkka M."/>
            <person name="Buscot F."/>
            <person name="Kohler A."/>
            <person name="Nagy L.G."/>
            <person name="Floudas D."/>
            <person name="Copeland A."/>
            <person name="Barry K.W."/>
            <person name="Cichocki N."/>
            <person name="Veneault-Fourrey C."/>
            <person name="LaButti K."/>
            <person name="Lindquist E.A."/>
            <person name="Lipzen A."/>
            <person name="Lundell T."/>
            <person name="Morin E."/>
            <person name="Murat C."/>
            <person name="Sun H."/>
            <person name="Tunlid A."/>
            <person name="Henrissat B."/>
            <person name="Grigoriev I.V."/>
            <person name="Hibbett D.S."/>
            <person name="Martin F."/>
            <person name="Nordberg H.P."/>
            <person name="Cantor M.N."/>
            <person name="Hua S.X."/>
        </authorList>
    </citation>
    <scope>NUCLEOTIDE SEQUENCE [LARGE SCALE GENOMIC DNA]</scope>
    <source>
        <strain evidence="2 3">F 1598</strain>
    </source>
</reference>
<protein>
    <recommendedName>
        <fullName evidence="1">Protein kinase domain-containing protein</fullName>
    </recommendedName>
</protein>
<dbReference type="GO" id="GO:0004672">
    <property type="term" value="F:protein kinase activity"/>
    <property type="evidence" value="ECO:0007669"/>
    <property type="project" value="InterPro"/>
</dbReference>
<dbReference type="InterPro" id="IPR000719">
    <property type="entry name" value="Prot_kinase_dom"/>
</dbReference>
<feature type="domain" description="Protein kinase" evidence="1">
    <location>
        <begin position="18"/>
        <end position="282"/>
    </location>
</feature>
<dbReference type="CDD" id="cd14016">
    <property type="entry name" value="STKc_CK1"/>
    <property type="match status" value="1"/>
</dbReference>
<dbReference type="Pfam" id="PF00069">
    <property type="entry name" value="Pkinase"/>
    <property type="match status" value="1"/>
</dbReference>
<dbReference type="AlphaFoldDB" id="A0A0C3F6K6"/>
<dbReference type="STRING" id="765440.A0A0C3F6K6"/>
<dbReference type="PANTHER" id="PTHR11909">
    <property type="entry name" value="CASEIN KINASE-RELATED"/>
    <property type="match status" value="1"/>
</dbReference>
<dbReference type="SMART" id="SM00220">
    <property type="entry name" value="S_TKc"/>
    <property type="match status" value="1"/>
</dbReference>
<evidence type="ECO:0000313" key="3">
    <source>
        <dbReference type="Proteomes" id="UP000054166"/>
    </source>
</evidence>
<accession>A0A0C3F6K6</accession>
<dbReference type="InParanoid" id="A0A0C3F6K6"/>
<dbReference type="HOGENOM" id="CLU_019279_2_7_1"/>
<dbReference type="GO" id="GO:0005524">
    <property type="term" value="F:ATP binding"/>
    <property type="evidence" value="ECO:0007669"/>
    <property type="project" value="InterPro"/>
</dbReference>
<gene>
    <name evidence="2" type="ORF">PILCRDRAFT_73374</name>
</gene>
<proteinExistence type="predicted"/>
<dbReference type="InterPro" id="IPR050235">
    <property type="entry name" value="CK1_Ser-Thr_kinase"/>
</dbReference>